<dbReference type="InterPro" id="IPR036291">
    <property type="entry name" value="NAD(P)-bd_dom_sf"/>
</dbReference>
<reference evidence="2 3" key="1">
    <citation type="submission" date="2018-10" db="EMBL/GenBank/DDBJ databases">
        <title>GWAS and RNA-Seq identify cryptic mechanisms of antimicrobial resistance in Acinetobacter baumannii.</title>
        <authorList>
            <person name="Sahl J.W."/>
        </authorList>
    </citation>
    <scope>NUCLEOTIDE SEQUENCE [LARGE SCALE GENOMIC DNA]</scope>
    <source>
        <strain evidence="2 3">TG41018</strain>
    </source>
</reference>
<protein>
    <submittedName>
        <fullName evidence="2">SDR family oxidoreductase</fullName>
    </submittedName>
</protein>
<dbReference type="EMBL" id="RFES01000004">
    <property type="protein sequence ID" value="RSO58039.1"/>
    <property type="molecule type" value="Genomic_DNA"/>
</dbReference>
<gene>
    <name evidence="2" type="ORF">EA756_07115</name>
</gene>
<organism evidence="2 3">
    <name type="scientific">Acinetobacter lactucae</name>
    <dbReference type="NCBI Taxonomy" id="1785128"/>
    <lineage>
        <taxon>Bacteria</taxon>
        <taxon>Pseudomonadati</taxon>
        <taxon>Pseudomonadota</taxon>
        <taxon>Gammaproteobacteria</taxon>
        <taxon>Moraxellales</taxon>
        <taxon>Moraxellaceae</taxon>
        <taxon>Acinetobacter</taxon>
        <taxon>Acinetobacter calcoaceticus/baumannii complex</taxon>
    </lineage>
</organism>
<feature type="domain" description="NAD(P)-binding" evidence="1">
    <location>
        <begin position="20"/>
        <end position="171"/>
    </location>
</feature>
<evidence type="ECO:0000259" key="1">
    <source>
        <dbReference type="Pfam" id="PF13460"/>
    </source>
</evidence>
<accession>A0A429K203</accession>
<comment type="caution">
    <text evidence="2">The sequence shown here is derived from an EMBL/GenBank/DDBJ whole genome shotgun (WGS) entry which is preliminary data.</text>
</comment>
<sequence length="298" mass="32962">MIERYQLHQMEIIMRIAVTGASGQLGQLVISQLLERTEAKNIVALVRSPEKASDLSAKGVEVRAFDYVQDADKLSAQLAGIDKLLLISSNEIGQRTVQHQNVINAAKLTQIKFIVYTSLLNADTTPLLLAKEHVETEQFLKTSNIPHTVLRNNWYNENYAMGLAQAVEHGKILGATHHGKIASASRLDYATAAAVVLTQEGHENKVYELAGDTSYTLDDVAKWVSEHSKKEVIYQDLSEEEYKAILIQLGIPEGFANILADSDEGVSKGGLYSDRKDLHQLIGRATTSMQETIKEFLS</sequence>
<name>A0A429K203_9GAMM</name>
<dbReference type="InterPro" id="IPR052718">
    <property type="entry name" value="NmrA-type_oxidoreductase"/>
</dbReference>
<dbReference type="Proteomes" id="UP000276905">
    <property type="component" value="Unassembled WGS sequence"/>
</dbReference>
<dbReference type="Gene3D" id="3.40.50.720">
    <property type="entry name" value="NAD(P)-binding Rossmann-like Domain"/>
    <property type="match status" value="1"/>
</dbReference>
<dbReference type="CDD" id="cd05269">
    <property type="entry name" value="TMR_SDR_a"/>
    <property type="match status" value="1"/>
</dbReference>
<evidence type="ECO:0000313" key="3">
    <source>
        <dbReference type="Proteomes" id="UP000276905"/>
    </source>
</evidence>
<evidence type="ECO:0000313" key="2">
    <source>
        <dbReference type="EMBL" id="RSO58039.1"/>
    </source>
</evidence>
<dbReference type="InterPro" id="IPR016040">
    <property type="entry name" value="NAD(P)-bd_dom"/>
</dbReference>
<dbReference type="PANTHER" id="PTHR47129:SF1">
    <property type="entry name" value="NMRA-LIKE DOMAIN-CONTAINING PROTEIN"/>
    <property type="match status" value="1"/>
</dbReference>
<dbReference type="SUPFAM" id="SSF51735">
    <property type="entry name" value="NAD(P)-binding Rossmann-fold domains"/>
    <property type="match status" value="1"/>
</dbReference>
<proteinExistence type="predicted"/>
<dbReference type="PANTHER" id="PTHR47129">
    <property type="entry name" value="QUINONE OXIDOREDUCTASE 2"/>
    <property type="match status" value="1"/>
</dbReference>
<dbReference type="Pfam" id="PF13460">
    <property type="entry name" value="NAD_binding_10"/>
    <property type="match status" value="1"/>
</dbReference>
<dbReference type="Gene3D" id="3.90.25.10">
    <property type="entry name" value="UDP-galactose 4-epimerase, domain 1"/>
    <property type="match status" value="1"/>
</dbReference>
<dbReference type="AlphaFoldDB" id="A0A429K203"/>